<keyword evidence="2" id="KW-1185">Reference proteome</keyword>
<proteinExistence type="predicted"/>
<reference evidence="1 2" key="1">
    <citation type="submission" date="2021-06" db="EMBL/GenBank/DDBJ databases">
        <title>Caerostris darwini draft genome.</title>
        <authorList>
            <person name="Kono N."/>
            <person name="Arakawa K."/>
        </authorList>
    </citation>
    <scope>NUCLEOTIDE SEQUENCE [LARGE SCALE GENOMIC DNA]</scope>
</reference>
<dbReference type="AlphaFoldDB" id="A0AAV4VRP5"/>
<gene>
    <name evidence="1" type="ORF">CDAR_269491</name>
</gene>
<evidence type="ECO:0000313" key="1">
    <source>
        <dbReference type="EMBL" id="GIY72575.1"/>
    </source>
</evidence>
<accession>A0AAV4VRP5</accession>
<comment type="caution">
    <text evidence="1">The sequence shown here is derived from an EMBL/GenBank/DDBJ whole genome shotgun (WGS) entry which is preliminary data.</text>
</comment>
<organism evidence="1 2">
    <name type="scientific">Caerostris darwini</name>
    <dbReference type="NCBI Taxonomy" id="1538125"/>
    <lineage>
        <taxon>Eukaryota</taxon>
        <taxon>Metazoa</taxon>
        <taxon>Ecdysozoa</taxon>
        <taxon>Arthropoda</taxon>
        <taxon>Chelicerata</taxon>
        <taxon>Arachnida</taxon>
        <taxon>Araneae</taxon>
        <taxon>Araneomorphae</taxon>
        <taxon>Entelegynae</taxon>
        <taxon>Araneoidea</taxon>
        <taxon>Araneidae</taxon>
        <taxon>Caerostris</taxon>
    </lineage>
</organism>
<name>A0AAV4VRP5_9ARAC</name>
<sequence length="107" mass="11940">MEWSVVLVTWDSLLIGGPRAGLIEWDIGLDDLCGMDPDSRLFATVTCSSSYLEELLHSDNTMVNHDTKSWQVKDHPPRIVLLYLNGNKLFSPDVYHGIDTSSLSTGM</sequence>
<protein>
    <submittedName>
        <fullName evidence="1">Uncharacterized protein</fullName>
    </submittedName>
</protein>
<dbReference type="Proteomes" id="UP001054837">
    <property type="component" value="Unassembled WGS sequence"/>
</dbReference>
<dbReference type="EMBL" id="BPLQ01013502">
    <property type="protein sequence ID" value="GIY72575.1"/>
    <property type="molecule type" value="Genomic_DNA"/>
</dbReference>
<evidence type="ECO:0000313" key="2">
    <source>
        <dbReference type="Proteomes" id="UP001054837"/>
    </source>
</evidence>